<protein>
    <recommendedName>
        <fullName evidence="4">DUF2946 domain-containing protein</fullName>
    </recommendedName>
</protein>
<reference evidence="3" key="1">
    <citation type="submission" date="2016-10" db="EMBL/GenBank/DDBJ databases">
        <authorList>
            <person name="Varghese N."/>
            <person name="Submissions S."/>
        </authorList>
    </citation>
    <scope>NUCLEOTIDE SEQUENCE [LARGE SCALE GENOMIC DNA]</scope>
    <source>
        <strain evidence="3">KCTC 32247</strain>
    </source>
</reference>
<feature type="compositionally biased region" description="Basic residues" evidence="1">
    <location>
        <begin position="36"/>
        <end position="45"/>
    </location>
</feature>
<dbReference type="STRING" id="1392877.SAMN05216221_4235"/>
<feature type="region of interest" description="Disordered" evidence="1">
    <location>
        <begin position="91"/>
        <end position="119"/>
    </location>
</feature>
<evidence type="ECO:0000313" key="3">
    <source>
        <dbReference type="Proteomes" id="UP000243359"/>
    </source>
</evidence>
<gene>
    <name evidence="2" type="ORF">SAMN05216221_4235</name>
</gene>
<name>A0A1H1ZFA3_9PSED</name>
<sequence>MRRWLTILLLVMLPLQLGWAALGSYCQHESGDQTKHFGHHSHQHKSQAGSEDDDGPDPQGGKNPHGDCNACVSAGVTPIFSDAALFDVNSSSSGKTGFQAHPLSRPSSPPERPAWARLA</sequence>
<dbReference type="AlphaFoldDB" id="A0A1H1ZFA3"/>
<dbReference type="EMBL" id="LT629751">
    <property type="protein sequence ID" value="SDT32465.1"/>
    <property type="molecule type" value="Genomic_DNA"/>
</dbReference>
<evidence type="ECO:0000313" key="2">
    <source>
        <dbReference type="EMBL" id="SDT32465.1"/>
    </source>
</evidence>
<evidence type="ECO:0008006" key="4">
    <source>
        <dbReference type="Google" id="ProtNLM"/>
    </source>
</evidence>
<dbReference type="RefSeq" id="WP_090351953.1">
    <property type="nucleotide sequence ID" value="NZ_LT629751.1"/>
</dbReference>
<dbReference type="OrthoDB" id="6717343at2"/>
<evidence type="ECO:0000256" key="1">
    <source>
        <dbReference type="SAM" id="MobiDB-lite"/>
    </source>
</evidence>
<organism evidence="2 3">
    <name type="scientific">Pseudomonas oryzae</name>
    <dbReference type="NCBI Taxonomy" id="1392877"/>
    <lineage>
        <taxon>Bacteria</taxon>
        <taxon>Pseudomonadati</taxon>
        <taxon>Pseudomonadota</taxon>
        <taxon>Gammaproteobacteria</taxon>
        <taxon>Pseudomonadales</taxon>
        <taxon>Pseudomonadaceae</taxon>
        <taxon>Pseudomonas</taxon>
    </lineage>
</organism>
<proteinExistence type="predicted"/>
<feature type="region of interest" description="Disordered" evidence="1">
    <location>
        <begin position="30"/>
        <end position="68"/>
    </location>
</feature>
<dbReference type="Proteomes" id="UP000243359">
    <property type="component" value="Chromosome I"/>
</dbReference>
<keyword evidence="3" id="KW-1185">Reference proteome</keyword>
<accession>A0A1H1ZFA3</accession>